<evidence type="ECO:0000256" key="3">
    <source>
        <dbReference type="ARBA" id="ARBA00022692"/>
    </source>
</evidence>
<keyword evidence="3 10" id="KW-0812">Transmembrane</keyword>
<dbReference type="PROSITE" id="PS50192">
    <property type="entry name" value="T_SNARE"/>
    <property type="match status" value="1"/>
</dbReference>
<evidence type="ECO:0000256" key="2">
    <source>
        <dbReference type="ARBA" id="ARBA00022448"/>
    </source>
</evidence>
<feature type="region of interest" description="Disordered" evidence="9">
    <location>
        <begin position="274"/>
        <end position="310"/>
    </location>
</feature>
<dbReference type="Proteomes" id="UP001189429">
    <property type="component" value="Unassembled WGS sequence"/>
</dbReference>
<evidence type="ECO:0000256" key="7">
    <source>
        <dbReference type="ARBA" id="ARBA00023136"/>
    </source>
</evidence>
<dbReference type="EMBL" id="CAUYUJ010021392">
    <property type="protein sequence ID" value="CAK0904375.1"/>
    <property type="molecule type" value="Genomic_DNA"/>
</dbReference>
<feature type="region of interest" description="Disordered" evidence="9">
    <location>
        <begin position="219"/>
        <end position="243"/>
    </location>
</feature>
<evidence type="ECO:0000256" key="9">
    <source>
        <dbReference type="SAM" id="MobiDB-lite"/>
    </source>
</evidence>
<protein>
    <recommendedName>
        <fullName evidence="11">t-SNARE coiled-coil homology domain-containing protein</fullName>
    </recommendedName>
</protein>
<comment type="subcellular location">
    <subcellularLocation>
        <location evidence="8">Endomembrane system</location>
        <topology evidence="8">Single-pass type IV membrane protein</topology>
    </subcellularLocation>
    <subcellularLocation>
        <location evidence="1">Golgi apparatus membrane</location>
    </subcellularLocation>
</comment>
<organism evidence="12 13">
    <name type="scientific">Prorocentrum cordatum</name>
    <dbReference type="NCBI Taxonomy" id="2364126"/>
    <lineage>
        <taxon>Eukaryota</taxon>
        <taxon>Sar</taxon>
        <taxon>Alveolata</taxon>
        <taxon>Dinophyceae</taxon>
        <taxon>Prorocentrales</taxon>
        <taxon>Prorocentraceae</taxon>
        <taxon>Prorocentrum</taxon>
    </lineage>
</organism>
<evidence type="ECO:0000256" key="4">
    <source>
        <dbReference type="ARBA" id="ARBA00022927"/>
    </source>
</evidence>
<accession>A0ABN9XWA1</accession>
<evidence type="ECO:0000256" key="10">
    <source>
        <dbReference type="SAM" id="Phobius"/>
    </source>
</evidence>
<reference evidence="12" key="1">
    <citation type="submission" date="2023-10" db="EMBL/GenBank/DDBJ databases">
        <authorList>
            <person name="Chen Y."/>
            <person name="Shah S."/>
            <person name="Dougan E. K."/>
            <person name="Thang M."/>
            <person name="Chan C."/>
        </authorList>
    </citation>
    <scope>NUCLEOTIDE SEQUENCE [LARGE SCALE GENOMIC DNA]</scope>
</reference>
<gene>
    <name evidence="12" type="ORF">PCOR1329_LOCUS80417</name>
</gene>
<keyword evidence="4" id="KW-0653">Protein transport</keyword>
<dbReference type="PANTHER" id="PTHR12791">
    <property type="entry name" value="GOLGI SNARE BET1-RELATED"/>
    <property type="match status" value="1"/>
</dbReference>
<evidence type="ECO:0000313" key="12">
    <source>
        <dbReference type="EMBL" id="CAK0904375.1"/>
    </source>
</evidence>
<keyword evidence="13" id="KW-1185">Reference proteome</keyword>
<evidence type="ECO:0000259" key="11">
    <source>
        <dbReference type="PROSITE" id="PS50192"/>
    </source>
</evidence>
<evidence type="ECO:0000313" key="13">
    <source>
        <dbReference type="Proteomes" id="UP001189429"/>
    </source>
</evidence>
<keyword evidence="5 10" id="KW-1133">Transmembrane helix</keyword>
<evidence type="ECO:0000256" key="1">
    <source>
        <dbReference type="ARBA" id="ARBA00004394"/>
    </source>
</evidence>
<feature type="compositionally biased region" description="Basic residues" evidence="9">
    <location>
        <begin position="274"/>
        <end position="283"/>
    </location>
</feature>
<dbReference type="CDD" id="cd15853">
    <property type="entry name" value="SNARE_Bet1"/>
    <property type="match status" value="1"/>
</dbReference>
<evidence type="ECO:0000256" key="6">
    <source>
        <dbReference type="ARBA" id="ARBA00023034"/>
    </source>
</evidence>
<dbReference type="SMART" id="SM00397">
    <property type="entry name" value="t_SNARE"/>
    <property type="match status" value="1"/>
</dbReference>
<dbReference type="Gene3D" id="1.20.5.110">
    <property type="match status" value="1"/>
</dbReference>
<keyword evidence="6" id="KW-0333">Golgi apparatus</keyword>
<proteinExistence type="predicted"/>
<evidence type="ECO:0000256" key="8">
    <source>
        <dbReference type="ARBA" id="ARBA00046280"/>
    </source>
</evidence>
<evidence type="ECO:0000256" key="5">
    <source>
        <dbReference type="ARBA" id="ARBA00022989"/>
    </source>
</evidence>
<feature type="domain" description="T-SNARE coiled-coil homology" evidence="11">
    <location>
        <begin position="39"/>
        <end position="101"/>
    </location>
</feature>
<feature type="compositionally biased region" description="Basic residues" evidence="9">
    <location>
        <begin position="219"/>
        <end position="232"/>
    </location>
</feature>
<comment type="caution">
    <text evidence="12">The sequence shown here is derived from an EMBL/GenBank/DDBJ whole genome shotgun (WGS) entry which is preliminary data.</text>
</comment>
<name>A0ABN9XWA1_9DINO</name>
<keyword evidence="2" id="KW-0813">Transport</keyword>
<keyword evidence="7 10" id="KW-0472">Membrane</keyword>
<sequence length="310" mass="32827">MAERYRIDQRAALFGSRHGAKKAPVAATQIGAGQSQDAEALERQNEGHISELEARVSALKEITQSVGREVRESGSLIDSMNAGVAQAATTLRGTVSQLTQATSGRRDRTAALTGGFLLIFLIMYLLARRGGGGHTGAGGHAIPEGRKPPRGGNAIADVVAVAPQTHSRRGPPPSWINPRGAPALGHLQPAGAAPWTSRCARTPRERPLDEAAALGCARRARAHAPHRARTARSKTSNRAGGACGPTAAAAVRGQRRPLFFVCRFVGAPVFRRSRTPTANRRRAPPFGSLDLAERCGQSLDKLPDYGFPEP</sequence>
<dbReference type="InterPro" id="IPR000727">
    <property type="entry name" value="T_SNARE_dom"/>
</dbReference>
<feature type="transmembrane region" description="Helical" evidence="10">
    <location>
        <begin position="109"/>
        <end position="127"/>
    </location>
</feature>
<dbReference type="SUPFAM" id="SSF58038">
    <property type="entry name" value="SNARE fusion complex"/>
    <property type="match status" value="1"/>
</dbReference>
<dbReference type="InterPro" id="IPR039899">
    <property type="entry name" value="BET1_SNARE"/>
</dbReference>